<comment type="subcellular location">
    <subcellularLocation>
        <location evidence="2 16">Nucleus</location>
    </subcellularLocation>
</comment>
<dbReference type="PANTHER" id="PTHR13451:SF0">
    <property type="entry name" value="CROSSOVER JUNCTION ENDONUCLEASE MUS81"/>
    <property type="match status" value="1"/>
</dbReference>
<dbReference type="InterPro" id="IPR011335">
    <property type="entry name" value="Restrct_endonuc-II-like"/>
</dbReference>
<evidence type="ECO:0000256" key="16">
    <source>
        <dbReference type="RuleBase" id="RU369042"/>
    </source>
</evidence>
<dbReference type="GO" id="GO:0000712">
    <property type="term" value="P:resolution of meiotic recombination intermediates"/>
    <property type="evidence" value="ECO:0007669"/>
    <property type="project" value="TreeGrafter"/>
</dbReference>
<dbReference type="InterPro" id="IPR018247">
    <property type="entry name" value="EF_Hand_1_Ca_BS"/>
</dbReference>
<dbReference type="GO" id="GO:0046872">
    <property type="term" value="F:metal ion binding"/>
    <property type="evidence" value="ECO:0007669"/>
    <property type="project" value="UniProtKB-UniRule"/>
</dbReference>
<dbReference type="InterPro" id="IPR036388">
    <property type="entry name" value="WH-like_DNA-bd_sf"/>
</dbReference>
<dbReference type="CDD" id="cd21036">
    <property type="entry name" value="WH_MUS81"/>
    <property type="match status" value="1"/>
</dbReference>
<dbReference type="InterPro" id="IPR042530">
    <property type="entry name" value="EME1/EME2_C"/>
</dbReference>
<dbReference type="STRING" id="1664694.A0A0N1HE45"/>
<dbReference type="InterPro" id="IPR027421">
    <property type="entry name" value="DNA_pol_lamdba_lyase_dom_sf"/>
</dbReference>
<keyword evidence="8 16" id="KW-0378">Hydrolase</keyword>
<evidence type="ECO:0000256" key="9">
    <source>
        <dbReference type="ARBA" id="ARBA00022842"/>
    </source>
</evidence>
<evidence type="ECO:0000256" key="10">
    <source>
        <dbReference type="ARBA" id="ARBA00023172"/>
    </source>
</evidence>
<dbReference type="InterPro" id="IPR047417">
    <property type="entry name" value="WHD_MUS81"/>
</dbReference>
<evidence type="ECO:0000256" key="17">
    <source>
        <dbReference type="SAM" id="MobiDB-lite"/>
    </source>
</evidence>
<keyword evidence="20" id="KW-1185">Reference proteome</keyword>
<evidence type="ECO:0000259" key="18">
    <source>
        <dbReference type="SMART" id="SM00891"/>
    </source>
</evidence>
<feature type="region of interest" description="Disordered" evidence="17">
    <location>
        <begin position="211"/>
        <end position="237"/>
    </location>
</feature>
<organism evidence="19 20">
    <name type="scientific">Cyphellophora attinorum</name>
    <dbReference type="NCBI Taxonomy" id="1664694"/>
    <lineage>
        <taxon>Eukaryota</taxon>
        <taxon>Fungi</taxon>
        <taxon>Dikarya</taxon>
        <taxon>Ascomycota</taxon>
        <taxon>Pezizomycotina</taxon>
        <taxon>Eurotiomycetes</taxon>
        <taxon>Chaetothyriomycetidae</taxon>
        <taxon>Chaetothyriales</taxon>
        <taxon>Cyphellophoraceae</taxon>
        <taxon>Cyphellophora</taxon>
    </lineage>
</organism>
<keyword evidence="4 16" id="KW-0540">Nuclease</keyword>
<reference evidence="19 20" key="1">
    <citation type="submission" date="2015-06" db="EMBL/GenBank/DDBJ databases">
        <title>Draft genome of the ant-associated black yeast Phialophora attae CBS 131958.</title>
        <authorList>
            <person name="Moreno L.F."/>
            <person name="Stielow B.J."/>
            <person name="de Hoog S."/>
            <person name="Vicente V.A."/>
            <person name="Weiss V.A."/>
            <person name="de Vries M."/>
            <person name="Cruz L.M."/>
            <person name="Souza E.M."/>
        </authorList>
    </citation>
    <scope>NUCLEOTIDE SEQUENCE [LARGE SCALE GENOMIC DNA]</scope>
    <source>
        <strain evidence="19 20">CBS 131958</strain>
    </source>
</reference>
<evidence type="ECO:0000256" key="6">
    <source>
        <dbReference type="ARBA" id="ARBA00022759"/>
    </source>
</evidence>
<keyword evidence="12 16" id="KW-0539">Nucleus</keyword>
<keyword evidence="7 16" id="KW-0227">DNA damage</keyword>
<comment type="similarity">
    <text evidence="3 16">Belongs to the XPF family.</text>
</comment>
<dbReference type="PANTHER" id="PTHR13451">
    <property type="entry name" value="CLASS II CROSSOVER JUNCTION ENDONUCLEASE MUS81"/>
    <property type="match status" value="1"/>
</dbReference>
<dbReference type="GO" id="GO:0003677">
    <property type="term" value="F:DNA binding"/>
    <property type="evidence" value="ECO:0007669"/>
    <property type="project" value="UniProtKB-UniRule"/>
</dbReference>
<comment type="cofactor">
    <cofactor evidence="1 16">
        <name>Mg(2+)</name>
        <dbReference type="ChEBI" id="CHEBI:18420"/>
    </cofactor>
</comment>
<dbReference type="Proteomes" id="UP000038010">
    <property type="component" value="Unassembled WGS sequence"/>
</dbReference>
<dbReference type="GO" id="GO:0000727">
    <property type="term" value="P:double-strand break repair via break-induced replication"/>
    <property type="evidence" value="ECO:0007669"/>
    <property type="project" value="UniProtKB-UniRule"/>
</dbReference>
<feature type="domain" description="ERCC4" evidence="18">
    <location>
        <begin position="300"/>
        <end position="413"/>
    </location>
</feature>
<evidence type="ECO:0000256" key="3">
    <source>
        <dbReference type="ARBA" id="ARBA00010015"/>
    </source>
</evidence>
<dbReference type="FunFam" id="1.10.10.10:FF:000307">
    <property type="entry name" value="Crossover junction endonuclease MUS81"/>
    <property type="match status" value="1"/>
</dbReference>
<comment type="function">
    <text evidence="14 16">Interacts with EME1 to form a DNA structure-specific endonuclease with substrate preference for branched DNA structures with a 5'-end at the branch nick. Typical substrates include 3'-flap structures, D-loops, replication forks and nicked Holliday junctions. May be required in mitosis for the processing of stalled or collapsed replication fork intermediates. May be required in meiosis for the repair of meiosis-specific double strand breaks subsequent to single-end invasion (SEI).</text>
</comment>
<dbReference type="EC" id="3.1.22.-" evidence="16"/>
<dbReference type="GO" id="GO:0048257">
    <property type="term" value="F:3'-flap endonuclease activity"/>
    <property type="evidence" value="ECO:0007669"/>
    <property type="project" value="TreeGrafter"/>
</dbReference>
<dbReference type="SUPFAM" id="SSF47802">
    <property type="entry name" value="DNA polymerase beta, N-terminal domain-like"/>
    <property type="match status" value="1"/>
</dbReference>
<dbReference type="Pfam" id="PF21136">
    <property type="entry name" value="WHD_MUS81"/>
    <property type="match status" value="1"/>
</dbReference>
<dbReference type="GeneID" id="28733661"/>
<dbReference type="InterPro" id="IPR033309">
    <property type="entry name" value="Mus81"/>
</dbReference>
<dbReference type="Gene3D" id="1.10.150.670">
    <property type="entry name" value="Crossover junction endonuclease EME1, DNA-binding domain"/>
    <property type="match status" value="1"/>
</dbReference>
<dbReference type="Gene3D" id="1.10.10.10">
    <property type="entry name" value="Winged helix-like DNA-binding domain superfamily/Winged helix DNA-binding domain"/>
    <property type="match status" value="1"/>
</dbReference>
<dbReference type="GO" id="GO:0031297">
    <property type="term" value="P:replication fork processing"/>
    <property type="evidence" value="ECO:0007669"/>
    <property type="project" value="UniProtKB-ARBA"/>
</dbReference>
<dbReference type="GO" id="GO:0008821">
    <property type="term" value="F:crossover junction DNA endonuclease activity"/>
    <property type="evidence" value="ECO:0007669"/>
    <property type="project" value="UniProtKB-UniRule"/>
</dbReference>
<evidence type="ECO:0000313" key="19">
    <source>
        <dbReference type="EMBL" id="KPI43124.1"/>
    </source>
</evidence>
<gene>
    <name evidence="19" type="ORF">AB675_1859</name>
</gene>
<dbReference type="GO" id="GO:0006308">
    <property type="term" value="P:DNA catabolic process"/>
    <property type="evidence" value="ECO:0007669"/>
    <property type="project" value="UniProtKB-UniRule"/>
</dbReference>
<protein>
    <recommendedName>
        <fullName evidence="16">Crossover junction endonuclease MUS81</fullName>
        <ecNumber evidence="16">3.1.22.-</ecNumber>
    </recommendedName>
</protein>
<evidence type="ECO:0000256" key="15">
    <source>
        <dbReference type="ARBA" id="ARBA00064962"/>
    </source>
</evidence>
<dbReference type="AlphaFoldDB" id="A0A0N1HE45"/>
<proteinExistence type="inferred from homology"/>
<name>A0A0N1HE45_9EURO</name>
<evidence type="ECO:0000256" key="8">
    <source>
        <dbReference type="ARBA" id="ARBA00022801"/>
    </source>
</evidence>
<evidence type="ECO:0000313" key="20">
    <source>
        <dbReference type="Proteomes" id="UP000038010"/>
    </source>
</evidence>
<evidence type="ECO:0000256" key="5">
    <source>
        <dbReference type="ARBA" id="ARBA00022723"/>
    </source>
</evidence>
<dbReference type="Gene3D" id="3.40.50.10130">
    <property type="match status" value="1"/>
</dbReference>
<dbReference type="OrthoDB" id="5963188at2759"/>
<dbReference type="FunFam" id="3.40.50.10130:FF:000003">
    <property type="entry name" value="Crossover junction endonuclease MUS81"/>
    <property type="match status" value="1"/>
</dbReference>
<keyword evidence="11 16" id="KW-0234">DNA repair</keyword>
<comment type="caution">
    <text evidence="19">The sequence shown here is derived from an EMBL/GenBank/DDBJ whole genome shotgun (WGS) entry which is preliminary data.</text>
</comment>
<dbReference type="CDD" id="cd20074">
    <property type="entry name" value="XPF_nuclease_Mus81"/>
    <property type="match status" value="1"/>
</dbReference>
<keyword evidence="13" id="KW-0469">Meiosis</keyword>
<sequence>MDDDCANPLLLEWLKEWMEEARERNSKGYTVYKKAYQSMKACPTTFAHPSEAQQLNGLGPKLCDRLTDKLKKYTSENGLPMPEKPFKASKEKRSAASQDQDADTVVAPKKRKTSAYVPKPRSGAFALIMALATLDQDDNKALSKNEVIELAQPHCDASFSVGSDTTKHYTAWSSMKTLETKELVCTKGHPTKRYYLSDDGWETANACKKISGGPSQARLSPASKKKAAVTQPVDRQPSDIVRSRALSDVDGPADVLELSSENEERHTPHRQRPLLKVPHTDSLLTTADTITLSPECFEVRIVLDSREVRSKTDREYIADELRKQGIKAIIRALPLGDVLWVAKVKPEHLDSLRAANKDDNDDGSDEIMLDYIVERKRLDDLISSIKDGRFHEQKFRLRKSGIQNVAYIVEAFSISAERSELYGQSVETAITSTQVINDIFVKQTTKLDETIKYLARMTRTLQEMYRSKTVCVVRSDRIDAGTYLNTMSALRIANPKSTVGTTFSAFQALCDKSDSMTLRDVYLKMLLCIRGVTADKAIEIQKVWPTPVSLIEAYESCVTAREREVLLSNKLGNAIPRKKIAKALSAKVAEVWYGSP</sequence>
<evidence type="ECO:0000256" key="4">
    <source>
        <dbReference type="ARBA" id="ARBA00022722"/>
    </source>
</evidence>
<dbReference type="Pfam" id="PF14716">
    <property type="entry name" value="HHH_8"/>
    <property type="match status" value="1"/>
</dbReference>
<evidence type="ECO:0000256" key="1">
    <source>
        <dbReference type="ARBA" id="ARBA00001946"/>
    </source>
</evidence>
<keyword evidence="6 16" id="KW-0255">Endonuclease</keyword>
<keyword evidence="10 16" id="KW-0233">DNA recombination</keyword>
<evidence type="ECO:0000256" key="2">
    <source>
        <dbReference type="ARBA" id="ARBA00004123"/>
    </source>
</evidence>
<evidence type="ECO:0000256" key="12">
    <source>
        <dbReference type="ARBA" id="ARBA00023242"/>
    </source>
</evidence>
<dbReference type="GO" id="GO:0031573">
    <property type="term" value="P:mitotic intra-S DNA damage checkpoint signaling"/>
    <property type="evidence" value="ECO:0007669"/>
    <property type="project" value="TreeGrafter"/>
</dbReference>
<evidence type="ECO:0000256" key="13">
    <source>
        <dbReference type="ARBA" id="ARBA00023254"/>
    </source>
</evidence>
<dbReference type="SUPFAM" id="SSF52980">
    <property type="entry name" value="Restriction endonuclease-like"/>
    <property type="match status" value="1"/>
</dbReference>
<dbReference type="FunFam" id="1.10.150.110:FF:000001">
    <property type="entry name" value="Putative Crossover junction endonuclease MUS81"/>
    <property type="match status" value="1"/>
</dbReference>
<dbReference type="InterPro" id="IPR006166">
    <property type="entry name" value="ERCC4_domain"/>
</dbReference>
<comment type="subunit">
    <text evidence="15 16">Interacts with EME1.</text>
</comment>
<feature type="compositionally biased region" description="Basic and acidic residues" evidence="17">
    <location>
        <begin position="84"/>
        <end position="94"/>
    </location>
</feature>
<dbReference type="InterPro" id="IPR010996">
    <property type="entry name" value="HHH_MUS81"/>
</dbReference>
<dbReference type="Gene3D" id="1.10.150.110">
    <property type="entry name" value="DNA polymerase beta, N-terminal domain-like"/>
    <property type="match status" value="1"/>
</dbReference>
<keyword evidence="5 16" id="KW-0479">Metal-binding</keyword>
<accession>A0A0N1HE45</accession>
<keyword evidence="9 16" id="KW-0460">Magnesium</keyword>
<dbReference type="SMART" id="SM00891">
    <property type="entry name" value="ERCC4"/>
    <property type="match status" value="1"/>
</dbReference>
<dbReference type="PROSITE" id="PS00018">
    <property type="entry name" value="EF_HAND_1"/>
    <property type="match status" value="1"/>
</dbReference>
<evidence type="ECO:0000256" key="14">
    <source>
        <dbReference type="ARBA" id="ARBA00058015"/>
    </source>
</evidence>
<evidence type="ECO:0000256" key="11">
    <source>
        <dbReference type="ARBA" id="ARBA00023204"/>
    </source>
</evidence>
<dbReference type="InterPro" id="IPR047416">
    <property type="entry name" value="XPF_nuclease_Mus81"/>
</dbReference>
<dbReference type="EMBL" id="LFJN01000006">
    <property type="protein sequence ID" value="KPI43124.1"/>
    <property type="molecule type" value="Genomic_DNA"/>
</dbReference>
<evidence type="ECO:0000256" key="7">
    <source>
        <dbReference type="ARBA" id="ARBA00022763"/>
    </source>
</evidence>
<dbReference type="VEuPathDB" id="FungiDB:AB675_1859"/>
<dbReference type="GO" id="GO:0048476">
    <property type="term" value="C:Holliday junction resolvase complex"/>
    <property type="evidence" value="ECO:0007669"/>
    <property type="project" value="UniProtKB-UniRule"/>
</dbReference>
<dbReference type="RefSeq" id="XP_018003087.1">
    <property type="nucleotide sequence ID" value="XM_018141781.1"/>
</dbReference>
<dbReference type="Pfam" id="PF02732">
    <property type="entry name" value="ERCC4"/>
    <property type="match status" value="1"/>
</dbReference>
<dbReference type="GO" id="GO:0005634">
    <property type="term" value="C:nucleus"/>
    <property type="evidence" value="ECO:0007669"/>
    <property type="project" value="UniProtKB-SubCell"/>
</dbReference>
<feature type="region of interest" description="Disordered" evidence="17">
    <location>
        <begin position="73"/>
        <end position="113"/>
    </location>
</feature>